<protein>
    <submittedName>
        <fullName evidence="2">Uncharacterized protein</fullName>
    </submittedName>
</protein>
<keyword evidence="3" id="KW-1185">Reference proteome</keyword>
<organism evidence="2 3">
    <name type="scientific">Gigaspora rosea</name>
    <dbReference type="NCBI Taxonomy" id="44941"/>
    <lineage>
        <taxon>Eukaryota</taxon>
        <taxon>Fungi</taxon>
        <taxon>Fungi incertae sedis</taxon>
        <taxon>Mucoromycota</taxon>
        <taxon>Glomeromycotina</taxon>
        <taxon>Glomeromycetes</taxon>
        <taxon>Diversisporales</taxon>
        <taxon>Gigasporaceae</taxon>
        <taxon>Gigaspora</taxon>
    </lineage>
</organism>
<accession>A0A397U5N1</accession>
<dbReference type="AlphaFoldDB" id="A0A397U5N1"/>
<evidence type="ECO:0000256" key="1">
    <source>
        <dbReference type="SAM" id="MobiDB-lite"/>
    </source>
</evidence>
<proteinExistence type="predicted"/>
<dbReference type="Proteomes" id="UP000266673">
    <property type="component" value="Unassembled WGS sequence"/>
</dbReference>
<evidence type="ECO:0000313" key="3">
    <source>
        <dbReference type="Proteomes" id="UP000266673"/>
    </source>
</evidence>
<dbReference type="EMBL" id="QKWP01002719">
    <property type="protein sequence ID" value="RIB02366.1"/>
    <property type="molecule type" value="Genomic_DNA"/>
</dbReference>
<feature type="region of interest" description="Disordered" evidence="1">
    <location>
        <begin position="80"/>
        <end position="149"/>
    </location>
</feature>
<name>A0A397U5N1_9GLOM</name>
<reference evidence="2 3" key="1">
    <citation type="submission" date="2018-06" db="EMBL/GenBank/DDBJ databases">
        <title>Comparative genomics reveals the genomic features of Rhizophagus irregularis, R. cerebriforme, R. diaphanum and Gigaspora rosea, and their symbiotic lifestyle signature.</title>
        <authorList>
            <person name="Morin E."/>
            <person name="San Clemente H."/>
            <person name="Chen E.C.H."/>
            <person name="De La Providencia I."/>
            <person name="Hainaut M."/>
            <person name="Kuo A."/>
            <person name="Kohler A."/>
            <person name="Murat C."/>
            <person name="Tang N."/>
            <person name="Roy S."/>
            <person name="Loubradou J."/>
            <person name="Henrissat B."/>
            <person name="Grigoriev I.V."/>
            <person name="Corradi N."/>
            <person name="Roux C."/>
            <person name="Martin F.M."/>
        </authorList>
    </citation>
    <scope>NUCLEOTIDE SEQUENCE [LARGE SCALE GENOMIC DNA]</scope>
    <source>
        <strain evidence="2 3">DAOM 194757</strain>
    </source>
</reference>
<feature type="compositionally biased region" description="Basic and acidic residues" evidence="1">
    <location>
        <begin position="80"/>
        <end position="91"/>
    </location>
</feature>
<feature type="compositionally biased region" description="Basic and acidic residues" evidence="1">
    <location>
        <begin position="99"/>
        <end position="131"/>
    </location>
</feature>
<evidence type="ECO:0000313" key="2">
    <source>
        <dbReference type="EMBL" id="RIB02366.1"/>
    </source>
</evidence>
<gene>
    <name evidence="2" type="ORF">C2G38_2291562</name>
</gene>
<comment type="caution">
    <text evidence="2">The sequence shown here is derived from an EMBL/GenBank/DDBJ whole genome shotgun (WGS) entry which is preliminary data.</text>
</comment>
<sequence length="149" mass="17296">MPKQSKQPTKRSARLLQCTNKPGLELLVHDEPQEHQLSLLPQPLVSIELSEPSQVQKDVTPSTQQSNVNTNSLFNGLVERHPNIHLPERLSRMPSESSETMKTEDFDRIKEENKQLRKKVDDLKNENKNLDEEMNEDEESDKERNEEDI</sequence>